<evidence type="ECO:0000256" key="1">
    <source>
        <dbReference type="SAM" id="Phobius"/>
    </source>
</evidence>
<evidence type="ECO:0000313" key="2">
    <source>
        <dbReference type="EMBL" id="OQX34845.1"/>
    </source>
</evidence>
<accession>A0A657Q008</accession>
<keyword evidence="1" id="KW-0472">Membrane</keyword>
<dbReference type="Gene3D" id="1.20.1530.20">
    <property type="match status" value="1"/>
</dbReference>
<proteinExistence type="predicted"/>
<sequence length="82" mass="8561">MLSVHRPGHGVALGYPEARAGGLASGVVSAVVLESATPAMVLGMVLCDHHRLEPGLYAGAVTVSTVLSMLTLPLWLRWLGGW</sequence>
<dbReference type="InterPro" id="IPR038770">
    <property type="entry name" value="Na+/solute_symporter_sf"/>
</dbReference>
<keyword evidence="3" id="KW-1185">Reference proteome</keyword>
<comment type="caution">
    <text evidence="2">The sequence shown here is derived from an EMBL/GenBank/DDBJ whole genome shotgun (WGS) entry which is preliminary data.</text>
</comment>
<gene>
    <name evidence="2" type="ORF">B0D84_03065</name>
</gene>
<organism evidence="2 3">
    <name type="scientific">Candidatus Sedimenticola endophacoides</name>
    <dbReference type="NCBI Taxonomy" id="2548426"/>
    <lineage>
        <taxon>Bacteria</taxon>
        <taxon>Pseudomonadati</taxon>
        <taxon>Pseudomonadota</taxon>
        <taxon>Gammaproteobacteria</taxon>
        <taxon>Chromatiales</taxon>
        <taxon>Sedimenticolaceae</taxon>
        <taxon>Sedimenticola</taxon>
    </lineage>
</organism>
<keyword evidence="1" id="KW-1133">Transmembrane helix</keyword>
<reference evidence="2" key="1">
    <citation type="submission" date="2017-02" db="EMBL/GenBank/DDBJ databases">
        <title>Novel co-symbiosis in the unique lucinid bivalve Phacoides pectinatus.</title>
        <authorList>
            <person name="Lim S.J."/>
            <person name="Davis B.G."/>
            <person name="Gill D.E."/>
            <person name="Engel A.S."/>
            <person name="Anderson L.C."/>
            <person name="Campbell B.J."/>
        </authorList>
    </citation>
    <scope>NUCLEOTIDE SEQUENCE [LARGE SCALE GENOMIC DNA]</scope>
    <source>
        <strain evidence="2">LUC13016_P6</strain>
    </source>
</reference>
<feature type="transmembrane region" description="Helical" evidence="1">
    <location>
        <begin position="55"/>
        <end position="76"/>
    </location>
</feature>
<feature type="transmembrane region" description="Helical" evidence="1">
    <location>
        <begin position="20"/>
        <end position="43"/>
    </location>
</feature>
<protein>
    <submittedName>
        <fullName evidence="2">Uncharacterized protein</fullName>
    </submittedName>
</protein>
<dbReference type="AlphaFoldDB" id="A0A657Q008"/>
<dbReference type="Proteomes" id="UP000243361">
    <property type="component" value="Unassembled WGS sequence"/>
</dbReference>
<name>A0A657Q008_9GAMM</name>
<evidence type="ECO:0000313" key="3">
    <source>
        <dbReference type="Proteomes" id="UP000243361"/>
    </source>
</evidence>
<dbReference type="EMBL" id="MUIE01000201">
    <property type="protein sequence ID" value="OQX34845.1"/>
    <property type="molecule type" value="Genomic_DNA"/>
</dbReference>
<keyword evidence="1" id="KW-0812">Transmembrane</keyword>